<dbReference type="STRING" id="469371.Tbis_3091"/>
<dbReference type="EMBL" id="CP001874">
    <property type="protein sequence ID" value="ADG89786.1"/>
    <property type="molecule type" value="Genomic_DNA"/>
</dbReference>
<dbReference type="AlphaFoldDB" id="D6Y850"/>
<dbReference type="eggNOG" id="ENOG50345UU">
    <property type="taxonomic scope" value="Bacteria"/>
</dbReference>
<keyword evidence="3" id="KW-1185">Reference proteome</keyword>
<organism evidence="2 3">
    <name type="scientific">Thermobispora bispora (strain ATCC 19993 / DSM 43833 / CBS 139.67 / JCM 10125 / KCTC 9307 / NBRC 14880 / R51)</name>
    <dbReference type="NCBI Taxonomy" id="469371"/>
    <lineage>
        <taxon>Bacteria</taxon>
        <taxon>Bacillati</taxon>
        <taxon>Actinomycetota</taxon>
        <taxon>Actinomycetes</taxon>
        <taxon>Streptosporangiales</taxon>
        <taxon>Streptosporangiaceae</taxon>
        <taxon>Thermobispora</taxon>
    </lineage>
</organism>
<evidence type="ECO:0008006" key="4">
    <source>
        <dbReference type="Google" id="ProtNLM"/>
    </source>
</evidence>
<evidence type="ECO:0000256" key="1">
    <source>
        <dbReference type="SAM" id="SignalP"/>
    </source>
</evidence>
<sequence>MSRKARTLLAAALLASATACGVEPSPISDAGPAPVISGPTILARIYLVRNGKLWPTTAAVRSPHVSDVMQALFNAKGSKDKGIGTELSGLTLSQVQLVRYSAEAGGRNDPDNTLGLRMRLFVSGRKISRLAMAQIICTARLSPEIWAVEIAHVTPKGTGSLKTHTCREYWELATGNDQLPP</sequence>
<accession>D6Y850</accession>
<dbReference type="KEGG" id="tbi:Tbis_3091"/>
<keyword evidence="1" id="KW-0732">Signal</keyword>
<protein>
    <recommendedName>
        <fullName evidence="4">Lipoprotein</fullName>
    </recommendedName>
</protein>
<proteinExistence type="predicted"/>
<feature type="chain" id="PRO_5039205961" description="Lipoprotein" evidence="1">
    <location>
        <begin position="22"/>
        <end position="181"/>
    </location>
</feature>
<evidence type="ECO:0000313" key="2">
    <source>
        <dbReference type="EMBL" id="ADG89786.1"/>
    </source>
</evidence>
<gene>
    <name evidence="2" type="ordered locus">Tbis_3091</name>
</gene>
<dbReference type="PROSITE" id="PS51257">
    <property type="entry name" value="PROKAR_LIPOPROTEIN"/>
    <property type="match status" value="1"/>
</dbReference>
<name>D6Y850_THEBD</name>
<reference evidence="2 3" key="1">
    <citation type="submission" date="2010-01" db="EMBL/GenBank/DDBJ databases">
        <title>The complete genome of Thermobispora bispora DSM 43833.</title>
        <authorList>
            <consortium name="US DOE Joint Genome Institute (JGI-PGF)"/>
            <person name="Lucas S."/>
            <person name="Copeland A."/>
            <person name="Lapidus A."/>
            <person name="Glavina del Rio T."/>
            <person name="Dalin E."/>
            <person name="Tice H."/>
            <person name="Bruce D."/>
            <person name="Goodwin L."/>
            <person name="Pitluck S."/>
            <person name="Kyrpides N."/>
            <person name="Mavromatis K."/>
            <person name="Ivanova N."/>
            <person name="Mikhailova N."/>
            <person name="Chertkov O."/>
            <person name="Brettin T."/>
            <person name="Detter J.C."/>
            <person name="Han C."/>
            <person name="Larimer F."/>
            <person name="Land M."/>
            <person name="Hauser L."/>
            <person name="Markowitz V."/>
            <person name="Cheng J.-F."/>
            <person name="Hugenholtz P."/>
            <person name="Woyke T."/>
            <person name="Wu D."/>
            <person name="Jando M."/>
            <person name="Schneider S."/>
            <person name="Klenk H.-P."/>
            <person name="Eisen J.A."/>
        </authorList>
    </citation>
    <scope>NUCLEOTIDE SEQUENCE [LARGE SCALE GENOMIC DNA]</scope>
    <source>
        <strain evidence="3">ATCC 19993 / DSM 43833 / CBS 139.67 / JCM 10125 / KCTC 9307 / NBRC 14880 / R51</strain>
    </source>
</reference>
<dbReference type="OrthoDB" id="3528269at2"/>
<dbReference type="HOGENOM" id="CLU_1394965_0_0_11"/>
<dbReference type="Proteomes" id="UP000006640">
    <property type="component" value="Chromosome"/>
</dbReference>
<dbReference type="RefSeq" id="WP_013133319.1">
    <property type="nucleotide sequence ID" value="NC_014165.1"/>
</dbReference>
<evidence type="ECO:0000313" key="3">
    <source>
        <dbReference type="Proteomes" id="UP000006640"/>
    </source>
</evidence>
<feature type="signal peptide" evidence="1">
    <location>
        <begin position="1"/>
        <end position="21"/>
    </location>
</feature>